<dbReference type="PANTHER" id="PTHR24120:SF4">
    <property type="entry name" value="GH07239P"/>
    <property type="match status" value="1"/>
</dbReference>
<dbReference type="VEuPathDB" id="GiardiaDB:GMRT_12356"/>
<keyword evidence="5" id="KW-1185">Reference proteome</keyword>
<feature type="repeat" description="ANK" evidence="1">
    <location>
        <begin position="127"/>
        <end position="159"/>
    </location>
</feature>
<dbReference type="OrthoDB" id="5406014at2759"/>
<protein>
    <submittedName>
        <fullName evidence="4">Ankyrin repeat protein 1</fullName>
    </submittedName>
</protein>
<feature type="coiled-coil region" evidence="2">
    <location>
        <begin position="244"/>
        <end position="299"/>
    </location>
</feature>
<feature type="coiled-coil region" evidence="2">
    <location>
        <begin position="696"/>
        <end position="837"/>
    </location>
</feature>
<evidence type="ECO:0000256" key="1">
    <source>
        <dbReference type="PROSITE-ProRule" id="PRU00023"/>
    </source>
</evidence>
<dbReference type="InterPro" id="IPR002110">
    <property type="entry name" value="Ankyrin_rpt"/>
</dbReference>
<gene>
    <name evidence="4" type="ORF">GMRT_12356</name>
</gene>
<evidence type="ECO:0000256" key="3">
    <source>
        <dbReference type="SAM" id="MobiDB-lite"/>
    </source>
</evidence>
<sequence>MLPSAEDWFSAIDNRDCAVVKQNIQTYGKTLDKEGQTGLMHAVENNDLEMVKVLAYTEHSLKNRDGLTAIMLAARSNRGDICKRLISYEMSTRDPEGRTALMYAAMHNAIDAVIYLLPYQKTLQDNRGRTALMYAAENNHLEVVKYLAIREREITSDDGETALIIAANAGNADVVHYLKQFEGKACPEATSQSLQNLSMNLTASYDRQAPGTGADEFARNVSYIDTMRAGGASAFTGSSKTQLERDLEAKILTLEEKLKTLHDESSTVYSNNVILEDQIKRLKQTIVDYKRQIDALQAAAADNLVASQALSVQDAGRSNLQLSGFASPEEGTRDDLLRQLTDEQERSQKLEEALKRSHGEEGEMERKLEEERRRNAELQRLLDELNGSQIGGAVDRLQEELAAKQCEIDRLNRIISSQASPVIGGGDGERVRALEEELRATVQRLRESEDELAALRGAASPDEALLRKVEDQEREIAELRRKVRSQEQEIAELSALLHNACDEAEARRLREENSLLRAKVARGPSEQEAGLLRELDRLRAVIIEQGAALARTDGEAARLRQTVDDLSERLSGAAPGTDTRALEEELAAARAEISRLHAIAIQEGNEGDRLQALEGEVRFLTQTLIHRDDTIRKLKAELEAVPNVASKPEVATEGLDEKVRARDQEIERLRDALTRALDGEDEAPDYELEKVLRGMISRLEDQVRDRDREITELREARAVADAASSGSNKVAALMLDISTLQSHNRFLEQSIADKQEEVNRLMQQLQEGQTADILKRLKDAEAELDTLRRDLLDTCVKLETANAAAPNYEPPTTDNLIERLQEDIEMLKREMATRSDAIGRLQGRVAPTDELDSDDSENRALRDLINKASECDPSELLLKIADLEEQVEELQDELEGRDEEVARLAEAIMHQQRSFMHLREAAIARQSNVAALNTIVDTVQSLPSVANSATSAATESLHRAEIDSFSQQLLAKTREADELARINEFNGERIAAMGQDLDTLKEDVADKRSELEALRIQLRARERRIEQLKALASRSVDAEALERENERLRGLIDYEKIALLQKEIDEDVNKVAAHTLSKQEELDSLRQAAFRTEQPNEKADEYQRLLQEKEREIQKLRDQLKGHYSAGGSSDAAKATPDQADDYEELLIKRAAEIERLRALLYRSLDDESSEIQRSLSEMDRAELNRKEERIRELERYAESLSQSLANADVDQLRSQIGKLEDQVNKLHRSIKEKDERLALIPMNADELNERLQKANDQVQELQQKYEDACNDRNELRERLRRLQAEQPEGIGSEAKSITDLYRQLQDVKNENLRLTESITEMSRKEATAMQSMGQAVSELEDLEKVYQKHIKEIRDNYGSVDDVLDGDSSNKSKVMALTNKLRALEMNLASERERVNGININNDVLRKKIDALEREIQSPDALSPRGQESPTRRHANAQGTDGVM</sequence>
<evidence type="ECO:0000256" key="2">
    <source>
        <dbReference type="SAM" id="Coils"/>
    </source>
</evidence>
<dbReference type="PROSITE" id="PS50297">
    <property type="entry name" value="ANK_REP_REGION"/>
    <property type="match status" value="1"/>
</dbReference>
<proteinExistence type="predicted"/>
<feature type="coiled-coil region" evidence="2">
    <location>
        <begin position="1165"/>
        <end position="1416"/>
    </location>
</feature>
<dbReference type="Pfam" id="PF12796">
    <property type="entry name" value="Ank_2"/>
    <property type="match status" value="1"/>
</dbReference>
<dbReference type="Proteomes" id="UP000315496">
    <property type="component" value="Chromosome 4"/>
</dbReference>
<accession>A0A4Z1SUK7</accession>
<feature type="coiled-coil region" evidence="2">
    <location>
        <begin position="1099"/>
        <end position="1126"/>
    </location>
</feature>
<dbReference type="Gene3D" id="1.25.40.20">
    <property type="entry name" value="Ankyrin repeat-containing domain"/>
    <property type="match status" value="2"/>
</dbReference>
<dbReference type="SMART" id="SM00248">
    <property type="entry name" value="ANK"/>
    <property type="match status" value="5"/>
</dbReference>
<organism evidence="4 5">
    <name type="scientific">Giardia muris</name>
    <dbReference type="NCBI Taxonomy" id="5742"/>
    <lineage>
        <taxon>Eukaryota</taxon>
        <taxon>Metamonada</taxon>
        <taxon>Diplomonadida</taxon>
        <taxon>Hexamitidae</taxon>
        <taxon>Giardiinae</taxon>
        <taxon>Giardia</taxon>
    </lineage>
</organism>
<feature type="region of interest" description="Disordered" evidence="3">
    <location>
        <begin position="343"/>
        <end position="371"/>
    </location>
</feature>
<feature type="coiled-coil region" evidence="2">
    <location>
        <begin position="873"/>
        <end position="907"/>
    </location>
</feature>
<keyword evidence="2" id="KW-0175">Coiled coil</keyword>
<keyword evidence="1" id="KW-0040">ANK repeat</keyword>
<evidence type="ECO:0000313" key="5">
    <source>
        <dbReference type="Proteomes" id="UP000315496"/>
    </source>
</evidence>
<dbReference type="PANTHER" id="PTHR24120">
    <property type="entry name" value="GH07239P"/>
    <property type="match status" value="1"/>
</dbReference>
<evidence type="ECO:0000313" key="4">
    <source>
        <dbReference type="EMBL" id="TNJ27288.1"/>
    </source>
</evidence>
<dbReference type="EMBL" id="VDLU01000004">
    <property type="protein sequence ID" value="TNJ27288.1"/>
    <property type="molecule type" value="Genomic_DNA"/>
</dbReference>
<dbReference type="InterPro" id="IPR036770">
    <property type="entry name" value="Ankyrin_rpt-contain_sf"/>
</dbReference>
<dbReference type="SUPFAM" id="SSF48403">
    <property type="entry name" value="Ankyrin repeat"/>
    <property type="match status" value="1"/>
</dbReference>
<feature type="coiled-coil region" evidence="2">
    <location>
        <begin position="990"/>
        <end position="1031"/>
    </location>
</feature>
<feature type="coiled-coil region" evidence="2">
    <location>
        <begin position="549"/>
        <end position="599"/>
    </location>
</feature>
<dbReference type="PROSITE" id="PS50088">
    <property type="entry name" value="ANK_REPEAT"/>
    <property type="match status" value="1"/>
</dbReference>
<comment type="caution">
    <text evidence="4">The sequence shown here is derived from an EMBL/GenBank/DDBJ whole genome shotgun (WGS) entry which is preliminary data.</text>
</comment>
<feature type="region of interest" description="Disordered" evidence="3">
    <location>
        <begin position="1417"/>
        <end position="1445"/>
    </location>
</feature>
<reference evidence="4 5" key="1">
    <citation type="submission" date="2019-05" db="EMBL/GenBank/DDBJ databases">
        <title>The compact genome of Giardia muris reveals important steps in the evolution of intestinal protozoan parasites.</title>
        <authorList>
            <person name="Xu F."/>
            <person name="Jimenez-Gonzalez A."/>
            <person name="Einarsson E."/>
            <person name="Astvaldsson A."/>
            <person name="Peirasmaki D."/>
            <person name="Eckmann L."/>
            <person name="Andersson J.O."/>
            <person name="Svard S.G."/>
            <person name="Jerlstrom-Hultqvist J."/>
        </authorList>
    </citation>
    <scope>NUCLEOTIDE SEQUENCE [LARGE SCALE GENOMIC DNA]</scope>
    <source>
        <strain evidence="4 5">Roberts-Thomson</strain>
    </source>
</reference>
<name>A0A4Z1SUK7_GIAMU</name>
<dbReference type="Gene3D" id="1.10.287.1490">
    <property type="match status" value="1"/>
</dbReference>
<dbReference type="Pfam" id="PF00023">
    <property type="entry name" value="Ank"/>
    <property type="match status" value="1"/>
</dbReference>